<evidence type="ECO:0000259" key="8">
    <source>
        <dbReference type="Pfam" id="PF01266"/>
    </source>
</evidence>
<dbReference type="EMBL" id="JPRM01000052">
    <property type="protein sequence ID" value="KFF08531.1"/>
    <property type="molecule type" value="Genomic_DNA"/>
</dbReference>
<dbReference type="PRINTS" id="PR00420">
    <property type="entry name" value="RNGMNOXGNASE"/>
</dbReference>
<dbReference type="PANTHER" id="PTHR11530">
    <property type="entry name" value="D-AMINO ACID OXIDASE"/>
    <property type="match status" value="1"/>
</dbReference>
<protein>
    <submittedName>
        <fullName evidence="9">Amino acid oxidase</fullName>
    </submittedName>
</protein>
<dbReference type="Proteomes" id="UP000028712">
    <property type="component" value="Unassembled WGS sequence"/>
</dbReference>
<evidence type="ECO:0000256" key="7">
    <source>
        <dbReference type="PIRSR" id="PIRSR000189-1"/>
    </source>
</evidence>
<dbReference type="eggNOG" id="COG0665">
    <property type="taxonomic scope" value="Bacteria"/>
</dbReference>
<dbReference type="EMBL" id="MUGY01000026">
    <property type="protein sequence ID" value="OXA91061.1"/>
    <property type="molecule type" value="Genomic_DNA"/>
</dbReference>
<dbReference type="Gene3D" id="3.40.50.720">
    <property type="entry name" value="NAD(P)-binding Rossmann-like Domain"/>
    <property type="match status" value="1"/>
</dbReference>
<dbReference type="GO" id="GO:0005737">
    <property type="term" value="C:cytoplasm"/>
    <property type="evidence" value="ECO:0007669"/>
    <property type="project" value="TreeGrafter"/>
</dbReference>
<evidence type="ECO:0000313" key="9">
    <source>
        <dbReference type="EMBL" id="KFF08531.1"/>
    </source>
</evidence>
<comment type="caution">
    <text evidence="9">The sequence shown here is derived from an EMBL/GenBank/DDBJ whole genome shotgun (WGS) entry which is preliminary data.</text>
</comment>
<sequence>MKKVLIIGAGVSGLTTAHCLAEAGHKVLVLSKEFSPNITSNVAGALWEWPPAVCGYHSDLVSLERSKEWCMTSYDKFYQLAKEKGTGVYIKEAFFFFRSLVNDDDFQLKKMNEIRDNTKGFSHDASFIEKEGINPNIGLVDAYRYEAPMVDTDTYMKWIMEQVLSLGVEVVQGEINLELASIEKELKEKYNCDYIINCSGLGSIKLANDEMHPLRGALVRIKNNGVKFPILDKAYCVSFDQKTQEQNIVFIVPRGEDRVILGALAEEDEWDKNINLENYEPIREMFRRCKEFLPILKDVELDEKEPVRVGLRPLRKGNVRLDWEGDYSSIIHNYGHGGSGVTFSWGCAEEVVAMIANRVHHEKKLSESLTDSERIM</sequence>
<evidence type="ECO:0000313" key="10">
    <source>
        <dbReference type="EMBL" id="OXA91061.1"/>
    </source>
</evidence>
<accession>A0A085ZVR7</accession>
<evidence type="ECO:0000256" key="1">
    <source>
        <dbReference type="ARBA" id="ARBA00001974"/>
    </source>
</evidence>
<dbReference type="InterPro" id="IPR006076">
    <property type="entry name" value="FAD-dep_OxRdtase"/>
</dbReference>
<feature type="binding site" evidence="7">
    <location>
        <position position="338"/>
    </location>
    <ligand>
        <name>D-dopa</name>
        <dbReference type="ChEBI" id="CHEBI:149689"/>
    </ligand>
</feature>
<comment type="catalytic activity">
    <reaction evidence="6">
        <text>a D-alpha-amino acid + O2 + H2O = a 2-oxocarboxylate + H2O2 + NH4(+)</text>
        <dbReference type="Rhea" id="RHEA:21816"/>
        <dbReference type="ChEBI" id="CHEBI:15377"/>
        <dbReference type="ChEBI" id="CHEBI:15379"/>
        <dbReference type="ChEBI" id="CHEBI:16240"/>
        <dbReference type="ChEBI" id="CHEBI:28938"/>
        <dbReference type="ChEBI" id="CHEBI:35179"/>
        <dbReference type="ChEBI" id="CHEBI:59871"/>
        <dbReference type="EC" id="1.4.3.3"/>
    </reaction>
    <physiologicalReaction direction="left-to-right" evidence="6">
        <dbReference type="Rhea" id="RHEA:21817"/>
    </physiologicalReaction>
</comment>
<organism evidence="9 11">
    <name type="scientific">Flavobacterium hydatis</name>
    <name type="common">Cytophaga aquatilis</name>
    <dbReference type="NCBI Taxonomy" id="991"/>
    <lineage>
        <taxon>Bacteria</taxon>
        <taxon>Pseudomonadati</taxon>
        <taxon>Bacteroidota</taxon>
        <taxon>Flavobacteriia</taxon>
        <taxon>Flavobacteriales</taxon>
        <taxon>Flavobacteriaceae</taxon>
        <taxon>Flavobacterium</taxon>
    </lineage>
</organism>
<feature type="binding site" evidence="7">
    <location>
        <begin position="39"/>
        <end position="40"/>
    </location>
    <ligand>
        <name>FAD</name>
        <dbReference type="ChEBI" id="CHEBI:57692"/>
    </ligand>
</feature>
<evidence type="ECO:0000256" key="2">
    <source>
        <dbReference type="ARBA" id="ARBA00006730"/>
    </source>
</evidence>
<dbReference type="STRING" id="991.IW20_23625"/>
<evidence type="ECO:0000256" key="5">
    <source>
        <dbReference type="ARBA" id="ARBA00023002"/>
    </source>
</evidence>
<gene>
    <name evidence="10" type="ORF">B0A62_18460</name>
    <name evidence="9" type="ORF">IW20_23625</name>
</gene>
<dbReference type="InterPro" id="IPR023209">
    <property type="entry name" value="DAO"/>
</dbReference>
<comment type="similarity">
    <text evidence="2">Belongs to the DAMOX/DASOX family.</text>
</comment>
<keyword evidence="12" id="KW-1185">Reference proteome</keyword>
<dbReference type="Gene3D" id="3.30.9.10">
    <property type="entry name" value="D-Amino Acid Oxidase, subunit A, domain 2"/>
    <property type="match status" value="1"/>
</dbReference>
<evidence type="ECO:0000256" key="4">
    <source>
        <dbReference type="ARBA" id="ARBA00022827"/>
    </source>
</evidence>
<dbReference type="RefSeq" id="WP_035628128.1">
    <property type="nucleotide sequence ID" value="NZ_JBEWQG010000040.1"/>
</dbReference>
<dbReference type="PANTHER" id="PTHR11530:SF25">
    <property type="entry name" value="FAD DEPENDENT OXIDOREDUCTASE DOMAIN-CONTAINING PROTEIN"/>
    <property type="match status" value="1"/>
</dbReference>
<evidence type="ECO:0000313" key="12">
    <source>
        <dbReference type="Proteomes" id="UP000198424"/>
    </source>
</evidence>
<keyword evidence="4 7" id="KW-0274">FAD</keyword>
<dbReference type="GO" id="GO:0003884">
    <property type="term" value="F:D-amino-acid oxidase activity"/>
    <property type="evidence" value="ECO:0007669"/>
    <property type="project" value="UniProtKB-EC"/>
</dbReference>
<keyword evidence="3" id="KW-0285">Flavoprotein</keyword>
<dbReference type="Proteomes" id="UP000198424">
    <property type="component" value="Unassembled WGS sequence"/>
</dbReference>
<reference evidence="9 11" key="1">
    <citation type="submission" date="2014-07" db="EMBL/GenBank/DDBJ databases">
        <title>Genome of Flavobacterium hydatis DSM 2063.</title>
        <authorList>
            <person name="Pipes S.E."/>
            <person name="Stropko S.J."/>
            <person name="Newman J.D."/>
        </authorList>
    </citation>
    <scope>NUCLEOTIDE SEQUENCE [LARGE SCALE GENOMIC DNA]</scope>
    <source>
        <strain evidence="9 11">DSM 2063</strain>
    </source>
</reference>
<feature type="binding site" evidence="7">
    <location>
        <position position="312"/>
    </location>
    <ligand>
        <name>D-dopa</name>
        <dbReference type="ChEBI" id="CHEBI:149689"/>
    </ligand>
</feature>
<dbReference type="InterPro" id="IPR006181">
    <property type="entry name" value="D-amino_acid_oxidase_CS"/>
</dbReference>
<dbReference type="GO" id="GO:0071949">
    <property type="term" value="F:FAD binding"/>
    <property type="evidence" value="ECO:0007669"/>
    <property type="project" value="InterPro"/>
</dbReference>
<evidence type="ECO:0000313" key="11">
    <source>
        <dbReference type="Proteomes" id="UP000028712"/>
    </source>
</evidence>
<proteinExistence type="inferred from homology"/>
<dbReference type="Pfam" id="PF01266">
    <property type="entry name" value="DAO"/>
    <property type="match status" value="1"/>
</dbReference>
<dbReference type="SUPFAM" id="SSF51971">
    <property type="entry name" value="Nucleotide-binding domain"/>
    <property type="match status" value="1"/>
</dbReference>
<dbReference type="SUPFAM" id="SSF54373">
    <property type="entry name" value="FAD-linked reductases, C-terminal domain"/>
    <property type="match status" value="1"/>
</dbReference>
<dbReference type="PIRSF" id="PIRSF000189">
    <property type="entry name" value="D-aa_oxidase"/>
    <property type="match status" value="1"/>
</dbReference>
<dbReference type="PROSITE" id="PS00677">
    <property type="entry name" value="DAO"/>
    <property type="match status" value="1"/>
</dbReference>
<feature type="binding site" evidence="7">
    <location>
        <begin position="337"/>
        <end position="342"/>
    </location>
    <ligand>
        <name>FAD</name>
        <dbReference type="ChEBI" id="CHEBI:57692"/>
    </ligand>
</feature>
<reference evidence="10 12" key="2">
    <citation type="submission" date="2016-11" db="EMBL/GenBank/DDBJ databases">
        <title>Whole genomes of Flavobacteriaceae.</title>
        <authorList>
            <person name="Stine C."/>
            <person name="Li C."/>
            <person name="Tadesse D."/>
        </authorList>
    </citation>
    <scope>NUCLEOTIDE SEQUENCE [LARGE SCALE GENOMIC DNA]</scope>
    <source>
        <strain evidence="10 12">ATCC 29551</strain>
    </source>
</reference>
<evidence type="ECO:0000256" key="3">
    <source>
        <dbReference type="ARBA" id="ARBA00022630"/>
    </source>
</evidence>
<dbReference type="OrthoDB" id="246701at2"/>
<comment type="cofactor">
    <cofactor evidence="1 7">
        <name>FAD</name>
        <dbReference type="ChEBI" id="CHEBI:57692"/>
    </cofactor>
</comment>
<dbReference type="AlphaFoldDB" id="A0A085ZVR7"/>
<name>A0A085ZVR7_FLAHY</name>
<dbReference type="GO" id="GO:0019478">
    <property type="term" value="P:D-amino acid catabolic process"/>
    <property type="evidence" value="ECO:0007669"/>
    <property type="project" value="TreeGrafter"/>
</dbReference>
<keyword evidence="5" id="KW-0560">Oxidoreductase</keyword>
<feature type="domain" description="FAD dependent oxidoreductase" evidence="8">
    <location>
        <begin position="3"/>
        <end position="353"/>
    </location>
</feature>
<evidence type="ECO:0000256" key="6">
    <source>
        <dbReference type="ARBA" id="ARBA00049547"/>
    </source>
</evidence>